<reference evidence="7 8" key="1">
    <citation type="journal article" date="2019" name="Int. J. Syst. Evol. Microbiol.">
        <title>The Global Catalogue of Microorganisms (GCM) 10K type strain sequencing project: providing services to taxonomists for standard genome sequencing and annotation.</title>
        <authorList>
            <consortium name="The Broad Institute Genomics Platform"/>
            <consortium name="The Broad Institute Genome Sequencing Center for Infectious Disease"/>
            <person name="Wu L."/>
            <person name="Ma J."/>
        </authorList>
    </citation>
    <scope>NUCLEOTIDE SEQUENCE [LARGE SCALE GENOMIC DNA]</scope>
    <source>
        <strain evidence="7 8">JCM 12774</strain>
    </source>
</reference>
<dbReference type="Proteomes" id="UP001500340">
    <property type="component" value="Unassembled WGS sequence"/>
</dbReference>
<dbReference type="InterPro" id="IPR036852">
    <property type="entry name" value="Peptidase_S8/S53_dom_sf"/>
</dbReference>
<dbReference type="PANTHER" id="PTHR43806">
    <property type="entry name" value="PEPTIDASE S8"/>
    <property type="match status" value="1"/>
</dbReference>
<accession>A0ABN0XYL5</accession>
<evidence type="ECO:0000256" key="1">
    <source>
        <dbReference type="ARBA" id="ARBA00011073"/>
    </source>
</evidence>
<evidence type="ECO:0000256" key="3">
    <source>
        <dbReference type="ARBA" id="ARBA00022801"/>
    </source>
</evidence>
<organism evidence="7 8">
    <name type="scientific">Paenibacillus motobuensis</name>
    <dbReference type="NCBI Taxonomy" id="295324"/>
    <lineage>
        <taxon>Bacteria</taxon>
        <taxon>Bacillati</taxon>
        <taxon>Bacillota</taxon>
        <taxon>Bacilli</taxon>
        <taxon>Bacillales</taxon>
        <taxon>Paenibacillaceae</taxon>
        <taxon>Paenibacillus</taxon>
    </lineage>
</organism>
<gene>
    <name evidence="7" type="ORF">GCM10008933_04280</name>
</gene>
<feature type="active site" description="Charge relay system" evidence="5">
    <location>
        <position position="191"/>
    </location>
</feature>
<dbReference type="PANTHER" id="PTHR43806:SF11">
    <property type="entry name" value="CEREVISIN-RELATED"/>
    <property type="match status" value="1"/>
</dbReference>
<name>A0ABN0XYL5_9BACL</name>
<comment type="similarity">
    <text evidence="1 5">Belongs to the peptidase S8 family.</text>
</comment>
<keyword evidence="2 5" id="KW-0645">Protease</keyword>
<feature type="active site" description="Charge relay system" evidence="5">
    <location>
        <position position="42"/>
    </location>
</feature>
<dbReference type="PROSITE" id="PS51892">
    <property type="entry name" value="SUBTILASE"/>
    <property type="match status" value="1"/>
</dbReference>
<protein>
    <recommendedName>
        <fullName evidence="6">Peptidase S8/S53 domain-containing protein</fullName>
    </recommendedName>
</protein>
<evidence type="ECO:0000259" key="6">
    <source>
        <dbReference type="Pfam" id="PF00082"/>
    </source>
</evidence>
<sequence>MIVVIIDDGVNTQTTNNLIFSLQVDEQGMINSFTGYIDALSHGSICAAIIQKYAPHALIGSIKILDSETKRGDCTNLERAIYWCIDHDIKIIHLSLGTVSVYDYPSLLKAINNAYEHGIIIISACKNGSPTSYPAAFSNVIGVQCDSTLKNDAYYAREPNYHGIDFSASAVHEIKELISTPFERLTPICNSYAAPVITAKVYSILAEHPYMTFDQIKKELNKTSKLVIPSYHPMIYKHIDWVDHVKLLVFGDPPVSPTSMHYWNINEIISLESDLALKDILLSSLEDLPLAISISNFLDIKKFTPIKTCPLVFLNRVNVQDWKQYATRIFIPTLIDDYATNQRIHNERPVVAILQDTMLSDFPLSAVLQEMFNQKDHYALFFSEYPIDILVGAVYIDNTEFYQYHCMNMAKLLNAELLLVHTTLENLHILKPDIILYDKTCKNGLLKIPKDNTHIIFTDHRDPTEIFQIICDIICE</sequence>
<dbReference type="Pfam" id="PF00082">
    <property type="entry name" value="Peptidase_S8"/>
    <property type="match status" value="1"/>
</dbReference>
<dbReference type="InterPro" id="IPR000209">
    <property type="entry name" value="Peptidase_S8/S53_dom"/>
</dbReference>
<evidence type="ECO:0000256" key="4">
    <source>
        <dbReference type="ARBA" id="ARBA00022825"/>
    </source>
</evidence>
<evidence type="ECO:0000256" key="5">
    <source>
        <dbReference type="PROSITE-ProRule" id="PRU01240"/>
    </source>
</evidence>
<dbReference type="SUPFAM" id="SSF52743">
    <property type="entry name" value="Subtilisin-like"/>
    <property type="match status" value="1"/>
</dbReference>
<keyword evidence="4 5" id="KW-0720">Serine protease</keyword>
<dbReference type="Gene3D" id="3.40.50.200">
    <property type="entry name" value="Peptidase S8/S53 domain"/>
    <property type="match status" value="1"/>
</dbReference>
<keyword evidence="3 5" id="KW-0378">Hydrolase</keyword>
<evidence type="ECO:0000256" key="2">
    <source>
        <dbReference type="ARBA" id="ARBA00022670"/>
    </source>
</evidence>
<proteinExistence type="inferred from homology"/>
<feature type="active site" description="Charge relay system" evidence="5">
    <location>
        <position position="7"/>
    </location>
</feature>
<evidence type="ECO:0000313" key="7">
    <source>
        <dbReference type="EMBL" id="GAA0376225.1"/>
    </source>
</evidence>
<keyword evidence="8" id="KW-1185">Reference proteome</keyword>
<dbReference type="RefSeq" id="WP_343856890.1">
    <property type="nucleotide sequence ID" value="NZ_BAAACX010000004.1"/>
</dbReference>
<feature type="domain" description="Peptidase S8/S53" evidence="6">
    <location>
        <begin position="2"/>
        <end position="224"/>
    </location>
</feature>
<evidence type="ECO:0000313" key="8">
    <source>
        <dbReference type="Proteomes" id="UP001500340"/>
    </source>
</evidence>
<dbReference type="InterPro" id="IPR050131">
    <property type="entry name" value="Peptidase_S8_subtilisin-like"/>
</dbReference>
<dbReference type="EMBL" id="BAAACX010000004">
    <property type="protein sequence ID" value="GAA0376225.1"/>
    <property type="molecule type" value="Genomic_DNA"/>
</dbReference>
<comment type="caution">
    <text evidence="7">The sequence shown here is derived from an EMBL/GenBank/DDBJ whole genome shotgun (WGS) entry which is preliminary data.</text>
</comment>